<dbReference type="EMBL" id="LR899013">
    <property type="protein sequence ID" value="CAD7091506.1"/>
    <property type="molecule type" value="Genomic_DNA"/>
</dbReference>
<dbReference type="InterPro" id="IPR004119">
    <property type="entry name" value="EcKL"/>
</dbReference>
<reference evidence="2 3" key="1">
    <citation type="submission" date="2020-11" db="EMBL/GenBank/DDBJ databases">
        <authorList>
            <person name="Wallbank WR R."/>
            <person name="Pardo Diaz C."/>
            <person name="Kozak K."/>
            <person name="Martin S."/>
            <person name="Jiggins C."/>
            <person name="Moest M."/>
            <person name="Warren A I."/>
            <person name="Generalovic N T."/>
            <person name="Byers J.R.P. K."/>
            <person name="Montejo-Kovacevich G."/>
            <person name="Yen C E."/>
        </authorList>
    </citation>
    <scope>NUCLEOTIDE SEQUENCE [LARGE SCALE GENOMIC DNA]</scope>
</reference>
<dbReference type="InterPro" id="IPR015897">
    <property type="entry name" value="CHK_kinase-like"/>
</dbReference>
<protein>
    <recommendedName>
        <fullName evidence="1">CHK kinase-like domain-containing protein</fullName>
    </recommendedName>
</protein>
<dbReference type="PANTHER" id="PTHR11012">
    <property type="entry name" value="PROTEIN KINASE-LIKE DOMAIN-CONTAINING"/>
    <property type="match status" value="1"/>
</dbReference>
<dbReference type="OMA" id="CESATWI"/>
<gene>
    <name evidence="2" type="ORF">HERILL_LOCUS13921</name>
</gene>
<sequence>MEESKLAVPEYLDNAFFQEVLRNYLKRPDGNIDRIELSMGCGSGENFCSVIYRVRVQFSYDKSKCESATWIVKSMPYVGEYEVFEDMQLFKKESETYFKILPELDKFAQTNFGPSCYYVTSTPIDTIVFEDLKLRRLRQIDRFNAIDESHCAIVFSKLAKFHAASMHLAEKNPNIFDNFQIGMYSERNFQAEQNREFFLKKFQMAIKITERTAGYESIAKKMKVLEPTYIQRAWENFDSKKGLLKVLNHGDLWRNNLFFKYESDESNIPTECLFIDYQGCIYSGPGIDINYFLNTSVQIDILKGKRDYLLKECYYQTLRKTLEELSYKKVPTYSDVEADILNYEFFGLFSAIGSSINQLIHELSYAKFLEGLNDEKRFETCINLAPRAEKFRAKLEYVLRRADSLGLLDQ</sequence>
<dbReference type="OrthoDB" id="8250698at2759"/>
<evidence type="ECO:0000313" key="3">
    <source>
        <dbReference type="Proteomes" id="UP000594454"/>
    </source>
</evidence>
<accession>A0A7R8Z0G3</accession>
<dbReference type="AlphaFoldDB" id="A0A7R8Z0G3"/>
<dbReference type="InParanoid" id="A0A7R8Z0G3"/>
<keyword evidence="3" id="KW-1185">Reference proteome</keyword>
<dbReference type="SMART" id="SM00587">
    <property type="entry name" value="CHK"/>
    <property type="match status" value="1"/>
</dbReference>
<dbReference type="SUPFAM" id="SSF56112">
    <property type="entry name" value="Protein kinase-like (PK-like)"/>
    <property type="match status" value="1"/>
</dbReference>
<evidence type="ECO:0000313" key="2">
    <source>
        <dbReference type="EMBL" id="CAD7091506.1"/>
    </source>
</evidence>
<dbReference type="Pfam" id="PF02958">
    <property type="entry name" value="EcKL"/>
    <property type="match status" value="1"/>
</dbReference>
<dbReference type="PANTHER" id="PTHR11012:SF56">
    <property type="entry name" value="CHK KINASE-LIKE DOMAIN-CONTAINING PROTEIN-RELATED"/>
    <property type="match status" value="1"/>
</dbReference>
<dbReference type="InterPro" id="IPR011009">
    <property type="entry name" value="Kinase-like_dom_sf"/>
</dbReference>
<organism evidence="2 3">
    <name type="scientific">Hermetia illucens</name>
    <name type="common">Black soldier fly</name>
    <dbReference type="NCBI Taxonomy" id="343691"/>
    <lineage>
        <taxon>Eukaryota</taxon>
        <taxon>Metazoa</taxon>
        <taxon>Ecdysozoa</taxon>
        <taxon>Arthropoda</taxon>
        <taxon>Hexapoda</taxon>
        <taxon>Insecta</taxon>
        <taxon>Pterygota</taxon>
        <taxon>Neoptera</taxon>
        <taxon>Endopterygota</taxon>
        <taxon>Diptera</taxon>
        <taxon>Brachycera</taxon>
        <taxon>Stratiomyomorpha</taxon>
        <taxon>Stratiomyidae</taxon>
        <taxon>Hermetiinae</taxon>
        <taxon>Hermetia</taxon>
    </lineage>
</organism>
<proteinExistence type="predicted"/>
<feature type="domain" description="CHK kinase-like" evidence="1">
    <location>
        <begin position="127"/>
        <end position="324"/>
    </location>
</feature>
<name>A0A7R8Z0G3_HERIL</name>
<evidence type="ECO:0000259" key="1">
    <source>
        <dbReference type="SMART" id="SM00587"/>
    </source>
</evidence>
<dbReference type="Proteomes" id="UP000594454">
    <property type="component" value="Chromosome 5"/>
</dbReference>
<dbReference type="Gene3D" id="3.90.1200.10">
    <property type="match status" value="1"/>
</dbReference>